<keyword evidence="8" id="KW-1185">Reference proteome</keyword>
<evidence type="ECO:0000256" key="4">
    <source>
        <dbReference type="PIRSR" id="PIRSR000524-1"/>
    </source>
</evidence>
<dbReference type="PIRSF" id="PIRSF000524">
    <property type="entry name" value="SPT"/>
    <property type="match status" value="1"/>
</dbReference>
<dbReference type="GO" id="GO:0019265">
    <property type="term" value="P:glycine biosynthetic process, by transamination of glyoxylate"/>
    <property type="evidence" value="ECO:0007669"/>
    <property type="project" value="TreeGrafter"/>
</dbReference>
<dbReference type="GO" id="GO:0008453">
    <property type="term" value="F:alanine-glyoxylate transaminase activity"/>
    <property type="evidence" value="ECO:0007669"/>
    <property type="project" value="UniProtKB-EC"/>
</dbReference>
<dbReference type="AlphaFoldDB" id="A0A0D0NIX5"/>
<dbReference type="Pfam" id="PF00266">
    <property type="entry name" value="Aminotran_5"/>
    <property type="match status" value="1"/>
</dbReference>
<dbReference type="InterPro" id="IPR024169">
    <property type="entry name" value="SP_NH2Trfase/AEP_transaminase"/>
</dbReference>
<sequence length="391" mass="42132">MLSHGRPYLAIPGPSVIPDRVLQAMHRPAPNIYTGELHEITDSIIPDLKAVARTSGHAAIYIGNGHAGWEAALSNVVAEGETVLVLVTGRFGHGWGDCARGLGADVEVMDFGQTAPVDPAKVEERLTADGGHRIKAVLAVHVDTATSVRSDVAAIRAAMDRAGHPALLMVDCIASLGCDRFEMDEWGADVMVTACQKGLMTPPGLTFVFFNDRAAEVRRAMKRVTRYWDWRPRTETEAYYQYFCGTAPTHHIYGLRAALDMIGEEGIENVWARHRAHAGAVWAAFERWSEGGPLRLNVADPEHRSWAVTSCFAGGEVADRLRAWCEDNAGLILGIGLGREPTTAWFRIGHMGHVNPPMILGALSTIEAGLTALQVPHGAGALEAAARSLAG</sequence>
<dbReference type="EC" id="2.6.1.44" evidence="7"/>
<feature type="domain" description="Aminotransferase class V" evidence="6">
    <location>
        <begin position="59"/>
        <end position="285"/>
    </location>
</feature>
<evidence type="ECO:0000256" key="3">
    <source>
        <dbReference type="ARBA" id="ARBA00022898"/>
    </source>
</evidence>
<dbReference type="FunFam" id="3.90.1150.10:FF:000204">
    <property type="entry name" value="Hypothetical aminotransferase"/>
    <property type="match status" value="1"/>
</dbReference>
<dbReference type="GO" id="GO:0050281">
    <property type="term" value="F:L-serine-glyoxylate transaminase activity"/>
    <property type="evidence" value="ECO:0007669"/>
    <property type="project" value="UniProtKB-EC"/>
</dbReference>
<reference evidence="7 8" key="1">
    <citation type="submission" date="2013-01" db="EMBL/GenBank/DDBJ databases">
        <authorList>
            <person name="Fiebig A."/>
            <person name="Goeker M."/>
            <person name="Klenk H.-P.P."/>
        </authorList>
    </citation>
    <scope>NUCLEOTIDE SEQUENCE [LARGE SCALE GENOMIC DNA]</scope>
    <source>
        <strain evidence="7 8">DSM 24838</strain>
    </source>
</reference>
<keyword evidence="7" id="KW-0032">Aminotransferase</keyword>
<gene>
    <name evidence="7" type="ORF">Wenmar_03108</name>
</gene>
<dbReference type="Proteomes" id="UP000035100">
    <property type="component" value="Unassembled WGS sequence"/>
</dbReference>
<dbReference type="RefSeq" id="WP_018303136.1">
    <property type="nucleotide sequence ID" value="NZ_KB902290.1"/>
</dbReference>
<keyword evidence="3 5" id="KW-0663">Pyridoxal phosphate</keyword>
<dbReference type="InterPro" id="IPR000192">
    <property type="entry name" value="Aminotrans_V_dom"/>
</dbReference>
<dbReference type="Gene3D" id="3.40.640.10">
    <property type="entry name" value="Type I PLP-dependent aspartate aminotransferase-like (Major domain)"/>
    <property type="match status" value="1"/>
</dbReference>
<dbReference type="EC" id="2.6.1.51" evidence="7"/>
<protein>
    <submittedName>
        <fullName evidence="7">Wenxma_14, whole genome shotgun sequence</fullName>
        <ecNumber evidence="7">2.6.1.44</ecNumber>
        <ecNumber evidence="7">2.6.1.45</ecNumber>
        <ecNumber evidence="7">2.6.1.51</ecNumber>
    </submittedName>
</protein>
<evidence type="ECO:0000313" key="7">
    <source>
        <dbReference type="EMBL" id="KIQ68270.1"/>
    </source>
</evidence>
<dbReference type="STRING" id="1123501.Wenmar_03108"/>
<dbReference type="InterPro" id="IPR015421">
    <property type="entry name" value="PyrdxlP-dep_Trfase_major"/>
</dbReference>
<feature type="modified residue" description="N6-(pyridoxal phosphate)lysine" evidence="5">
    <location>
        <position position="197"/>
    </location>
</feature>
<dbReference type="InterPro" id="IPR015424">
    <property type="entry name" value="PyrdxlP-dep_Trfase"/>
</dbReference>
<evidence type="ECO:0000256" key="1">
    <source>
        <dbReference type="ARBA" id="ARBA00001933"/>
    </source>
</evidence>
<dbReference type="EC" id="2.6.1.45" evidence="7"/>
<dbReference type="eggNOG" id="COG0075">
    <property type="taxonomic scope" value="Bacteria"/>
</dbReference>
<comment type="cofactor">
    <cofactor evidence="1 5">
        <name>pyridoxal 5'-phosphate</name>
        <dbReference type="ChEBI" id="CHEBI:597326"/>
    </cofactor>
</comment>
<evidence type="ECO:0000256" key="5">
    <source>
        <dbReference type="PIRSR" id="PIRSR000524-50"/>
    </source>
</evidence>
<dbReference type="Gene3D" id="3.90.1150.10">
    <property type="entry name" value="Aspartate Aminotransferase, domain 1"/>
    <property type="match status" value="1"/>
</dbReference>
<dbReference type="FunFam" id="3.40.640.10:FF:000054">
    <property type="entry name" value="Serine--glyoxylate aminotransferase"/>
    <property type="match status" value="1"/>
</dbReference>
<dbReference type="OrthoDB" id="389074at2"/>
<comment type="similarity">
    <text evidence="2">Belongs to the class-V pyridoxal-phosphate-dependent aminotransferase family.</text>
</comment>
<evidence type="ECO:0000313" key="8">
    <source>
        <dbReference type="Proteomes" id="UP000035100"/>
    </source>
</evidence>
<accession>A0A0D0NIX5</accession>
<dbReference type="PANTHER" id="PTHR21152">
    <property type="entry name" value="AMINOTRANSFERASE CLASS V"/>
    <property type="match status" value="1"/>
</dbReference>
<dbReference type="SUPFAM" id="SSF53383">
    <property type="entry name" value="PLP-dependent transferases"/>
    <property type="match status" value="1"/>
</dbReference>
<dbReference type="EMBL" id="AONG01000015">
    <property type="protein sequence ID" value="KIQ68270.1"/>
    <property type="molecule type" value="Genomic_DNA"/>
</dbReference>
<evidence type="ECO:0000259" key="6">
    <source>
        <dbReference type="Pfam" id="PF00266"/>
    </source>
</evidence>
<dbReference type="PATRIC" id="fig|1123501.6.peg.3229"/>
<comment type="caution">
    <text evidence="7">The sequence shown here is derived from an EMBL/GenBank/DDBJ whole genome shotgun (WGS) entry which is preliminary data.</text>
</comment>
<keyword evidence="7" id="KW-0808">Transferase</keyword>
<dbReference type="PANTHER" id="PTHR21152:SF40">
    <property type="entry name" value="ALANINE--GLYOXYLATE AMINOTRANSFERASE"/>
    <property type="match status" value="1"/>
</dbReference>
<evidence type="ECO:0000256" key="2">
    <source>
        <dbReference type="ARBA" id="ARBA00009236"/>
    </source>
</evidence>
<feature type="binding site" evidence="4">
    <location>
        <position position="347"/>
    </location>
    <ligand>
        <name>substrate</name>
    </ligand>
</feature>
<dbReference type="InterPro" id="IPR015422">
    <property type="entry name" value="PyrdxlP-dep_Trfase_small"/>
</dbReference>
<dbReference type="GO" id="GO:0004760">
    <property type="term" value="F:L-serine-pyruvate transaminase activity"/>
    <property type="evidence" value="ECO:0007669"/>
    <property type="project" value="UniProtKB-EC"/>
</dbReference>
<organism evidence="7 8">
    <name type="scientific">Wenxinia marina DSM 24838</name>
    <dbReference type="NCBI Taxonomy" id="1123501"/>
    <lineage>
        <taxon>Bacteria</taxon>
        <taxon>Pseudomonadati</taxon>
        <taxon>Pseudomonadota</taxon>
        <taxon>Alphaproteobacteria</taxon>
        <taxon>Rhodobacterales</taxon>
        <taxon>Roseobacteraceae</taxon>
        <taxon>Wenxinia</taxon>
    </lineage>
</organism>
<proteinExistence type="inferred from homology"/>
<name>A0A0D0NIX5_9RHOB</name>